<name>A0A9X1B7U7_9GAMM</name>
<evidence type="ECO:0000256" key="4">
    <source>
        <dbReference type="ARBA" id="ARBA00022723"/>
    </source>
</evidence>
<feature type="binding site" evidence="13">
    <location>
        <position position="89"/>
    </location>
    <ligand>
        <name>Mg(2+)</name>
        <dbReference type="ChEBI" id="CHEBI:18420"/>
        <label>2</label>
    </ligand>
</feature>
<organism evidence="15 16">
    <name type="scientific">Thiocapsa imhoffii</name>
    <dbReference type="NCBI Taxonomy" id="382777"/>
    <lineage>
        <taxon>Bacteria</taxon>
        <taxon>Pseudomonadati</taxon>
        <taxon>Pseudomonadota</taxon>
        <taxon>Gammaproteobacteria</taxon>
        <taxon>Chromatiales</taxon>
        <taxon>Chromatiaceae</taxon>
        <taxon>Thiocapsa</taxon>
    </lineage>
</organism>
<keyword evidence="10 13" id="KW-0233">DNA recombination</keyword>
<dbReference type="GO" id="GO:0008821">
    <property type="term" value="F:crossover junction DNA endonuclease activity"/>
    <property type="evidence" value="ECO:0007669"/>
    <property type="project" value="UniProtKB-UniRule"/>
</dbReference>
<evidence type="ECO:0000256" key="9">
    <source>
        <dbReference type="ARBA" id="ARBA00023125"/>
    </source>
</evidence>
<evidence type="ECO:0000313" key="16">
    <source>
        <dbReference type="Proteomes" id="UP001138802"/>
    </source>
</evidence>
<accession>A0A9X1B7U7</accession>
<dbReference type="Proteomes" id="UP001138802">
    <property type="component" value="Unassembled WGS sequence"/>
</dbReference>
<dbReference type="InterPro" id="IPR002176">
    <property type="entry name" value="X-over_junc_endoDNase_RuvC"/>
</dbReference>
<dbReference type="Gene3D" id="3.30.420.10">
    <property type="entry name" value="Ribonuclease H-like superfamily/Ribonuclease H"/>
    <property type="match status" value="1"/>
</dbReference>
<keyword evidence="9 13" id="KW-0238">DNA-binding</keyword>
<dbReference type="SUPFAM" id="SSF53098">
    <property type="entry name" value="Ribonuclease H-like"/>
    <property type="match status" value="1"/>
</dbReference>
<dbReference type="NCBIfam" id="TIGR00228">
    <property type="entry name" value="ruvC"/>
    <property type="match status" value="1"/>
</dbReference>
<keyword evidence="7 13" id="KW-0378">Hydrolase</keyword>
<evidence type="ECO:0000256" key="14">
    <source>
        <dbReference type="NCBIfam" id="TIGR00228"/>
    </source>
</evidence>
<comment type="subunit">
    <text evidence="13">Homodimer which binds Holliday junction (HJ) DNA. The HJ becomes 2-fold symmetrical on binding to RuvC with unstacked arms; it has a different conformation from HJ DNA in complex with RuvA. In the full resolvosome a probable DNA-RuvA(4)-RuvB(12)-RuvC(2) complex forms which resolves the HJ.</text>
</comment>
<evidence type="ECO:0000256" key="3">
    <source>
        <dbReference type="ARBA" id="ARBA00022722"/>
    </source>
</evidence>
<evidence type="ECO:0000256" key="2">
    <source>
        <dbReference type="ARBA" id="ARBA00022490"/>
    </source>
</evidence>
<evidence type="ECO:0000256" key="1">
    <source>
        <dbReference type="ARBA" id="ARBA00009518"/>
    </source>
</evidence>
<evidence type="ECO:0000256" key="12">
    <source>
        <dbReference type="ARBA" id="ARBA00029354"/>
    </source>
</evidence>
<dbReference type="GO" id="GO:0048476">
    <property type="term" value="C:Holliday junction resolvase complex"/>
    <property type="evidence" value="ECO:0007669"/>
    <property type="project" value="UniProtKB-UniRule"/>
</dbReference>
<dbReference type="InterPro" id="IPR012337">
    <property type="entry name" value="RNaseH-like_sf"/>
</dbReference>
<evidence type="ECO:0000256" key="6">
    <source>
        <dbReference type="ARBA" id="ARBA00022763"/>
    </source>
</evidence>
<dbReference type="GO" id="GO:0006310">
    <property type="term" value="P:DNA recombination"/>
    <property type="evidence" value="ECO:0007669"/>
    <property type="project" value="UniProtKB-UniRule"/>
</dbReference>
<dbReference type="RefSeq" id="WP_200386151.1">
    <property type="nucleotide sequence ID" value="NZ_NRSD01000001.1"/>
</dbReference>
<proteinExistence type="inferred from homology"/>
<dbReference type="PANTHER" id="PTHR30194:SF3">
    <property type="entry name" value="CROSSOVER JUNCTION ENDODEOXYRIBONUCLEASE RUVC"/>
    <property type="match status" value="1"/>
</dbReference>
<dbReference type="CDD" id="cd16962">
    <property type="entry name" value="RuvC"/>
    <property type="match status" value="1"/>
</dbReference>
<evidence type="ECO:0000256" key="8">
    <source>
        <dbReference type="ARBA" id="ARBA00022842"/>
    </source>
</evidence>
<evidence type="ECO:0000256" key="11">
    <source>
        <dbReference type="ARBA" id="ARBA00023204"/>
    </source>
</evidence>
<keyword evidence="2 13" id="KW-0963">Cytoplasm</keyword>
<dbReference type="PRINTS" id="PR00696">
    <property type="entry name" value="RSOLVASERUVC"/>
</dbReference>
<keyword evidence="8 13" id="KW-0460">Magnesium</keyword>
<dbReference type="InterPro" id="IPR036397">
    <property type="entry name" value="RNaseH_sf"/>
</dbReference>
<comment type="subcellular location">
    <subcellularLocation>
        <location evidence="13">Cytoplasm</location>
    </subcellularLocation>
</comment>
<dbReference type="GO" id="GO:0005737">
    <property type="term" value="C:cytoplasm"/>
    <property type="evidence" value="ECO:0007669"/>
    <property type="project" value="UniProtKB-SubCell"/>
</dbReference>
<evidence type="ECO:0000313" key="15">
    <source>
        <dbReference type="EMBL" id="MBK1643385.1"/>
    </source>
</evidence>
<evidence type="ECO:0000256" key="5">
    <source>
        <dbReference type="ARBA" id="ARBA00022759"/>
    </source>
</evidence>
<dbReference type="GO" id="GO:0003677">
    <property type="term" value="F:DNA binding"/>
    <property type="evidence" value="ECO:0007669"/>
    <property type="project" value="UniProtKB-KW"/>
</dbReference>
<evidence type="ECO:0000256" key="13">
    <source>
        <dbReference type="HAMAP-Rule" id="MF_00034"/>
    </source>
</evidence>
<reference evidence="15 16" key="1">
    <citation type="journal article" date="2020" name="Microorganisms">
        <title>Osmotic Adaptation and Compatible Solute Biosynthesis of Phototrophic Bacteria as Revealed from Genome Analyses.</title>
        <authorList>
            <person name="Imhoff J.F."/>
            <person name="Rahn T."/>
            <person name="Kunzel S."/>
            <person name="Keller A."/>
            <person name="Neulinger S.C."/>
        </authorList>
    </citation>
    <scope>NUCLEOTIDE SEQUENCE [LARGE SCALE GENOMIC DNA]</scope>
    <source>
        <strain evidence="15 16">DSM 21303</strain>
    </source>
</reference>
<keyword evidence="16" id="KW-1185">Reference proteome</keyword>
<dbReference type="HAMAP" id="MF_00034">
    <property type="entry name" value="RuvC"/>
    <property type="match status" value="1"/>
</dbReference>
<keyword evidence="5 13" id="KW-0255">Endonuclease</keyword>
<dbReference type="Pfam" id="PF02075">
    <property type="entry name" value="RuvC"/>
    <property type="match status" value="1"/>
</dbReference>
<feature type="active site" evidence="13">
    <location>
        <position position="161"/>
    </location>
</feature>
<dbReference type="AlphaFoldDB" id="A0A9X1B7U7"/>
<comment type="catalytic activity">
    <reaction evidence="12 13">
        <text>Endonucleolytic cleavage at a junction such as a reciprocal single-stranded crossover between two homologous DNA duplexes (Holliday junction).</text>
        <dbReference type="EC" id="3.1.21.10"/>
    </reaction>
</comment>
<keyword evidence="3 13" id="KW-0540">Nuclease</keyword>
<dbReference type="GO" id="GO:0000287">
    <property type="term" value="F:magnesium ion binding"/>
    <property type="evidence" value="ECO:0007669"/>
    <property type="project" value="UniProtKB-UniRule"/>
</dbReference>
<feature type="active site" evidence="13">
    <location>
        <position position="30"/>
    </location>
</feature>
<dbReference type="FunFam" id="3.30.420.10:FF:000002">
    <property type="entry name" value="Crossover junction endodeoxyribonuclease RuvC"/>
    <property type="match status" value="1"/>
</dbReference>
<dbReference type="InterPro" id="IPR020563">
    <property type="entry name" value="X-over_junc_endoDNase_Mg_BS"/>
</dbReference>
<dbReference type="PANTHER" id="PTHR30194">
    <property type="entry name" value="CROSSOVER JUNCTION ENDODEOXYRIBONUCLEASE RUVC"/>
    <property type="match status" value="1"/>
</dbReference>
<dbReference type="GO" id="GO:0006281">
    <property type="term" value="P:DNA repair"/>
    <property type="evidence" value="ECO:0007669"/>
    <property type="project" value="UniProtKB-UniRule"/>
</dbReference>
<dbReference type="EMBL" id="NRSD01000001">
    <property type="protein sequence ID" value="MBK1643385.1"/>
    <property type="molecule type" value="Genomic_DNA"/>
</dbReference>
<dbReference type="EC" id="3.1.21.10" evidence="13 14"/>
<keyword evidence="6 13" id="KW-0227">DNA damage</keyword>
<comment type="function">
    <text evidence="13">The RuvA-RuvB-RuvC complex processes Holliday junction (HJ) DNA during genetic recombination and DNA repair. Endonuclease that resolves HJ intermediates. Cleaves cruciform DNA by making single-stranded nicks across the HJ at symmetrical positions within the homologous arms, yielding a 5'-phosphate and a 3'-hydroxyl group; requires a central core of homology in the junction. The consensus cleavage sequence is 5'-(A/T)TT(C/G)-3'. Cleavage occurs on the 3'-side of the TT dinucleotide at the point of strand exchange. HJ branch migration catalyzed by RuvA-RuvB allows RuvC to scan DNA until it finds its consensus sequence, where it cleaves and resolves the cruciform DNA.</text>
</comment>
<gene>
    <name evidence="13" type="primary">ruvC</name>
    <name evidence="15" type="ORF">CKO25_01680</name>
</gene>
<comment type="similarity">
    <text evidence="1 13">Belongs to the RuvC family.</text>
</comment>
<keyword evidence="4 13" id="KW-0479">Metal-binding</keyword>
<evidence type="ECO:0000256" key="7">
    <source>
        <dbReference type="ARBA" id="ARBA00022801"/>
    </source>
</evidence>
<sequence>MAEPDGCRIDNRVRARPDAAHLPHRILGIDPGSRRTGFGLIDTNGQRSLRIASGTLQVGAHPWPERLKRIFDGVAAIVSEHRPHDMAVEQLIFARDPAAALKIGQARGAALCAGLSSGVNVHEYSPKAVKRAVVGSGAAEKSQVQHMIRVLLGLVELPGEDEADALAIALCHAHSMCVPGRGRATASWRDWRP</sequence>
<dbReference type="PROSITE" id="PS01321">
    <property type="entry name" value="RUVC"/>
    <property type="match status" value="1"/>
</dbReference>
<evidence type="ECO:0000256" key="10">
    <source>
        <dbReference type="ARBA" id="ARBA00023172"/>
    </source>
</evidence>
<protein>
    <recommendedName>
        <fullName evidence="13 14">Crossover junction endodeoxyribonuclease RuvC</fullName>
        <ecNumber evidence="13 14">3.1.21.10</ecNumber>
    </recommendedName>
    <alternativeName>
        <fullName evidence="13">Holliday junction nuclease RuvC</fullName>
    </alternativeName>
    <alternativeName>
        <fullName evidence="13">Holliday junction resolvase RuvC</fullName>
    </alternativeName>
</protein>
<feature type="binding site" evidence="13">
    <location>
        <position position="30"/>
    </location>
    <ligand>
        <name>Mg(2+)</name>
        <dbReference type="ChEBI" id="CHEBI:18420"/>
        <label>1</label>
    </ligand>
</feature>
<feature type="active site" evidence="13">
    <location>
        <position position="89"/>
    </location>
</feature>
<keyword evidence="11 13" id="KW-0234">DNA repair</keyword>
<comment type="cofactor">
    <cofactor evidence="13">
        <name>Mg(2+)</name>
        <dbReference type="ChEBI" id="CHEBI:18420"/>
    </cofactor>
    <text evidence="13">Binds 2 Mg(2+) ion per subunit.</text>
</comment>
<feature type="binding site" evidence="13">
    <location>
        <position position="161"/>
    </location>
    <ligand>
        <name>Mg(2+)</name>
        <dbReference type="ChEBI" id="CHEBI:18420"/>
        <label>1</label>
    </ligand>
</feature>
<comment type="caution">
    <text evidence="15">The sequence shown here is derived from an EMBL/GenBank/DDBJ whole genome shotgun (WGS) entry which is preliminary data.</text>
</comment>